<protein>
    <recommendedName>
        <fullName evidence="2">SCA7 domain-containing protein</fullName>
    </recommendedName>
</protein>
<accession>A0A7M7JRN5</accession>
<dbReference type="PANTHER" id="PTHR15117:SF24">
    <property type="entry name" value="SCA7 DOMAIN-CONTAINING PROTEIN"/>
    <property type="match status" value="1"/>
</dbReference>
<dbReference type="AlphaFoldDB" id="A0A7M7JRN5"/>
<dbReference type="InterPro" id="IPR013243">
    <property type="entry name" value="SCA7_dom"/>
</dbReference>
<proteinExistence type="predicted"/>
<dbReference type="PROSITE" id="PS51505">
    <property type="entry name" value="SCA7"/>
    <property type="match status" value="1"/>
</dbReference>
<feature type="compositionally biased region" description="Low complexity" evidence="1">
    <location>
        <begin position="394"/>
        <end position="416"/>
    </location>
</feature>
<evidence type="ECO:0000259" key="2">
    <source>
        <dbReference type="PROSITE" id="PS51505"/>
    </source>
</evidence>
<dbReference type="Proteomes" id="UP000594260">
    <property type="component" value="Unplaced"/>
</dbReference>
<name>A0A7M7JRN5_VARDE</name>
<feature type="region of interest" description="Disordered" evidence="1">
    <location>
        <begin position="326"/>
        <end position="452"/>
    </location>
</feature>
<dbReference type="KEGG" id="vde:111248219"/>
<dbReference type="Pfam" id="PF08313">
    <property type="entry name" value="SCA7"/>
    <property type="match status" value="1"/>
</dbReference>
<dbReference type="InterPro" id="IPR052237">
    <property type="entry name" value="Ataxin-7-like_regulator"/>
</dbReference>
<reference evidence="3" key="1">
    <citation type="submission" date="2021-01" db="UniProtKB">
        <authorList>
            <consortium name="EnsemblMetazoa"/>
        </authorList>
    </citation>
    <scope>IDENTIFICATION</scope>
</reference>
<feature type="compositionally biased region" description="Low complexity" evidence="1">
    <location>
        <begin position="108"/>
        <end position="119"/>
    </location>
</feature>
<dbReference type="InParanoid" id="A0A7M7JRN5"/>
<keyword evidence="4" id="KW-1185">Reference proteome</keyword>
<feature type="compositionally biased region" description="Low complexity" evidence="1">
    <location>
        <begin position="613"/>
        <end position="626"/>
    </location>
</feature>
<evidence type="ECO:0000313" key="4">
    <source>
        <dbReference type="Proteomes" id="UP000594260"/>
    </source>
</evidence>
<feature type="region of interest" description="Disordered" evidence="1">
    <location>
        <begin position="583"/>
        <end position="626"/>
    </location>
</feature>
<feature type="domain" description="SCA7" evidence="2">
    <location>
        <begin position="270"/>
        <end position="337"/>
    </location>
</feature>
<feature type="region of interest" description="Disordered" evidence="1">
    <location>
        <begin position="640"/>
        <end position="660"/>
    </location>
</feature>
<dbReference type="OMA" id="PDCEIES"/>
<feature type="region of interest" description="Disordered" evidence="1">
    <location>
        <begin position="108"/>
        <end position="129"/>
    </location>
</feature>
<evidence type="ECO:0000256" key="1">
    <source>
        <dbReference type="SAM" id="MobiDB-lite"/>
    </source>
</evidence>
<dbReference type="Gene3D" id="6.10.140.1270">
    <property type="match status" value="1"/>
</dbReference>
<sequence length="660" mass="69120">MDNPWTIWAARNGIPVPSEDDPPDCEIESDSMLLNREDADLFGLCPAWDEFYLVRCNECHKVLKPMALKHHIEFRHSRSSRSPSTTSSETSIEAINSKSFSFKYHSSSSSSTASSASTSRNKPASVKVKLTTKVATKEVNRDREVNLIRSQNFQDNPAYGCQSSTGKEDSEQSSSSSSSVNSPADSAKTLEIPGSISSSVFSLRGRSPTISEDRVLATPVVVLTKTLLVNPNSSTCSLLTPDRTTATDSLKRPLAAIPDSTLPSIKKKFLPCKDREYDPNKHCGVITSDTGKPCTRSLTCKTHSLSLRRGVPGRLKGFDDLLAENRAAKEQKPPVNITSGDSAPQLSPPAVHPSQLVLPPSPSAVNVIDAPAHSSPVGDEHISLHHSPNGPLVPSLIQQQQQHPSPASSRSTSPSSQVVLATPDGKLTLPVIRLSGSPPPPPPQLVRHDPGPPLAQQLAQSGVGGLGAAAAAAAVSVVGPVGGVLAGMAKNKTGGVRGGGLLSSLRSAASPVRSLAVPAENTSHNFTAGVQPKPAAMCTFGMRVLSSSNVVLLDRRWDATRGALAAALSPQILPSGQTSLLINRQGTGSSANVGGPTTGTAGSRRRVKGAPTRPASPKQQQQQLARKLLSSVRVGVSGLSSLSMVSPPGQLPPAQLTAGQ</sequence>
<dbReference type="RefSeq" id="XP_022655878.1">
    <property type="nucleotide sequence ID" value="XM_022800143.1"/>
</dbReference>
<feature type="compositionally biased region" description="Polar residues" evidence="1">
    <location>
        <begin position="583"/>
        <end position="592"/>
    </location>
</feature>
<feature type="compositionally biased region" description="Polar residues" evidence="1">
    <location>
        <begin position="336"/>
        <end position="345"/>
    </location>
</feature>
<organism evidence="3 4">
    <name type="scientific">Varroa destructor</name>
    <name type="common">Honeybee mite</name>
    <dbReference type="NCBI Taxonomy" id="109461"/>
    <lineage>
        <taxon>Eukaryota</taxon>
        <taxon>Metazoa</taxon>
        <taxon>Ecdysozoa</taxon>
        <taxon>Arthropoda</taxon>
        <taxon>Chelicerata</taxon>
        <taxon>Arachnida</taxon>
        <taxon>Acari</taxon>
        <taxon>Parasitiformes</taxon>
        <taxon>Mesostigmata</taxon>
        <taxon>Gamasina</taxon>
        <taxon>Dermanyssoidea</taxon>
        <taxon>Varroidae</taxon>
        <taxon>Varroa</taxon>
    </lineage>
</organism>
<dbReference type="PANTHER" id="PTHR15117">
    <property type="entry name" value="ATAXIN 7 RELATED"/>
    <property type="match status" value="1"/>
</dbReference>
<evidence type="ECO:0000313" key="3">
    <source>
        <dbReference type="EnsemblMetazoa" id="XP_022655878"/>
    </source>
</evidence>
<feature type="region of interest" description="Disordered" evidence="1">
    <location>
        <begin position="142"/>
        <end position="190"/>
    </location>
</feature>
<feature type="compositionally biased region" description="Low complexity" evidence="1">
    <location>
        <begin position="172"/>
        <end position="186"/>
    </location>
</feature>
<dbReference type="EnsemblMetazoa" id="XM_022800143">
    <property type="protein sequence ID" value="XP_022655878"/>
    <property type="gene ID" value="LOC111248219"/>
</dbReference>
<dbReference type="GeneID" id="111248219"/>
<dbReference type="OrthoDB" id="21678at2759"/>